<evidence type="ECO:0000313" key="5">
    <source>
        <dbReference type="Proteomes" id="UP001589610"/>
    </source>
</evidence>
<keyword evidence="4" id="KW-0032">Aminotransferase</keyword>
<feature type="region of interest" description="Disordered" evidence="2">
    <location>
        <begin position="22"/>
        <end position="47"/>
    </location>
</feature>
<dbReference type="InterPro" id="IPR000192">
    <property type="entry name" value="Aminotrans_V_dom"/>
</dbReference>
<reference evidence="4 5" key="1">
    <citation type="submission" date="2024-09" db="EMBL/GenBank/DDBJ databases">
        <authorList>
            <person name="Sun Q."/>
            <person name="Mori K."/>
        </authorList>
    </citation>
    <scope>NUCLEOTIDE SEQUENCE [LARGE SCALE GENOMIC DNA]</scope>
    <source>
        <strain evidence="4 5">JCM 3028</strain>
    </source>
</reference>
<dbReference type="InterPro" id="IPR015424">
    <property type="entry name" value="PyrdxlP-dep_Trfase"/>
</dbReference>
<keyword evidence="4" id="KW-0808">Transferase</keyword>
<dbReference type="Proteomes" id="UP001589610">
    <property type="component" value="Unassembled WGS sequence"/>
</dbReference>
<dbReference type="Gene3D" id="3.90.1150.10">
    <property type="entry name" value="Aspartate Aminotransferase, domain 1"/>
    <property type="match status" value="1"/>
</dbReference>
<evidence type="ECO:0000256" key="1">
    <source>
        <dbReference type="ARBA" id="ARBA00022898"/>
    </source>
</evidence>
<evidence type="ECO:0000313" key="4">
    <source>
        <dbReference type="EMBL" id="MFB9678927.1"/>
    </source>
</evidence>
<dbReference type="InterPro" id="IPR015422">
    <property type="entry name" value="PyrdxlP-dep_Trfase_small"/>
</dbReference>
<dbReference type="InterPro" id="IPR006311">
    <property type="entry name" value="TAT_signal"/>
</dbReference>
<dbReference type="Gene3D" id="3.40.640.10">
    <property type="entry name" value="Type I PLP-dependent aspartate aminotransferase-like (Major domain)"/>
    <property type="match status" value="1"/>
</dbReference>
<feature type="compositionally biased region" description="Pro residues" evidence="2">
    <location>
        <begin position="33"/>
        <end position="43"/>
    </location>
</feature>
<dbReference type="GO" id="GO:0008483">
    <property type="term" value="F:transaminase activity"/>
    <property type="evidence" value="ECO:0007669"/>
    <property type="project" value="UniProtKB-KW"/>
</dbReference>
<dbReference type="SUPFAM" id="SSF53383">
    <property type="entry name" value="PLP-dependent transferases"/>
    <property type="match status" value="1"/>
</dbReference>
<dbReference type="RefSeq" id="WP_386160189.1">
    <property type="nucleotide sequence ID" value="NZ_JBHMBS010000013.1"/>
</dbReference>
<feature type="domain" description="Aminotransferase class V" evidence="3">
    <location>
        <begin position="101"/>
        <end position="388"/>
    </location>
</feature>
<keyword evidence="1" id="KW-0663">Pyridoxal phosphate</keyword>
<comment type="caution">
    <text evidence="4">The sequence shown here is derived from an EMBL/GenBank/DDBJ whole genome shotgun (WGS) entry which is preliminary data.</text>
</comment>
<keyword evidence="5" id="KW-1185">Reference proteome</keyword>
<proteinExistence type="predicted"/>
<dbReference type="PANTHER" id="PTHR43092">
    <property type="entry name" value="L-CYSTEINE DESULFHYDRASE"/>
    <property type="match status" value="1"/>
</dbReference>
<dbReference type="PANTHER" id="PTHR43092:SF6">
    <property type="entry name" value="BLR1280 PROTEIN"/>
    <property type="match status" value="1"/>
</dbReference>
<dbReference type="EMBL" id="JBHMBS010000013">
    <property type="protein sequence ID" value="MFB9678927.1"/>
    <property type="molecule type" value="Genomic_DNA"/>
</dbReference>
<protein>
    <submittedName>
        <fullName evidence="4">Aminotransferase class V-fold PLP-dependent enzyme</fullName>
    </submittedName>
</protein>
<organism evidence="4 5">
    <name type="scientific">Streptosporangium vulgare</name>
    <dbReference type="NCBI Taxonomy" id="46190"/>
    <lineage>
        <taxon>Bacteria</taxon>
        <taxon>Bacillati</taxon>
        <taxon>Actinomycetota</taxon>
        <taxon>Actinomycetes</taxon>
        <taxon>Streptosporangiales</taxon>
        <taxon>Streptosporangiaceae</taxon>
        <taxon>Streptosporangium</taxon>
    </lineage>
</organism>
<gene>
    <name evidence="4" type="ORF">ACFFRH_25905</name>
</gene>
<dbReference type="Pfam" id="PF00266">
    <property type="entry name" value="Aminotran_5"/>
    <property type="match status" value="1"/>
</dbReference>
<accession>A0ABV5TIL4</accession>
<evidence type="ECO:0000259" key="3">
    <source>
        <dbReference type="Pfam" id="PF00266"/>
    </source>
</evidence>
<dbReference type="PROSITE" id="PS51318">
    <property type="entry name" value="TAT"/>
    <property type="match status" value="1"/>
</dbReference>
<dbReference type="InterPro" id="IPR015421">
    <property type="entry name" value="PyrdxlP-dep_Trfase_major"/>
</dbReference>
<sequence>MTISRRHAVAGLGAFAASLAGPPPLVRPRSRSPRPPQPPPALPAVPAGVPADRLAGDEDFWGTVARQYRVSADFVNLENGYYGIMPEPVRQAYHRNVDQLNELNSHLLRTSYADRADQVRKRVATVLGVSHEEIALTRGGTEALQNLIGGYNRLRPGDAVMYADLDYHSARYAMNWLRDRRGVSVERMAIPEPVTRRIALDTYARALRDHPKVRLLLLSHMNNRTGLVLPVAEIVTMARDHGVDVIVDAAHSWGQLDFTADDLAADFAVFSLHKWMGAPLGSGFLHIRKERLADIDPAFADETYPGGDIRSRVHSGTMDVASILTVGTALDFHDALGAAVKQARLRFLRDRWVHQVIDLPNLEILTPEDPAMYGAMTAFRITGRTSEADNVAIAKDLMDRHRIFTVRRGGPVRGDCVRVTPALFTSRDQVDLLAVAVRELASRKRR</sequence>
<name>A0ABV5TIL4_9ACTN</name>
<evidence type="ECO:0000256" key="2">
    <source>
        <dbReference type="SAM" id="MobiDB-lite"/>
    </source>
</evidence>